<evidence type="ECO:0000313" key="2">
    <source>
        <dbReference type="EMBL" id="MQY23826.1"/>
    </source>
</evidence>
<sequence>MWASSRRTGCPASIRLGRPRISRSVHRRECWGRTRRPVAPHRSRRSVRSVHLPLDRCRDVPYWFLGSVRWVCSSSGCCRTVLHWFPGSVRSVCSSPDCCRDVSRPVWIWLGRLRIRWSVRRLDGNCPRVVRTGGARRARHPDVMSGRRRGGRELVVSAHCPGVGERRDRCPAAGPDSPESDPPMVNLIGLQQLSSSEESRKAEAPHSVEAPGCRVHDCPGSARRPGCVGRPHHADPLNRRVHGCRGFDLRLDCVGRRAPDHHRPRRFGQRGRGGSGRGGWVRCGGGVGWGRIRGTRTTDVARRRGSPAAASYRRSGRTRATLRSVDPVRSRQA</sequence>
<organism evidence="2 3">
    <name type="scientific">Nocardia macrotermitis</name>
    <dbReference type="NCBI Taxonomy" id="2585198"/>
    <lineage>
        <taxon>Bacteria</taxon>
        <taxon>Bacillati</taxon>
        <taxon>Actinomycetota</taxon>
        <taxon>Actinomycetes</taxon>
        <taxon>Mycobacteriales</taxon>
        <taxon>Nocardiaceae</taxon>
        <taxon>Nocardia</taxon>
    </lineage>
</organism>
<gene>
    <name evidence="2" type="ORF">NRB20_69590</name>
</gene>
<comment type="caution">
    <text evidence="2">The sequence shown here is derived from an EMBL/GenBank/DDBJ whole genome shotgun (WGS) entry which is preliminary data.</text>
</comment>
<protein>
    <submittedName>
        <fullName evidence="2">Uncharacterized protein</fullName>
    </submittedName>
</protein>
<name>A0A7K0DDF1_9NOCA</name>
<reference evidence="2 3" key="1">
    <citation type="submission" date="2019-10" db="EMBL/GenBank/DDBJ databases">
        <title>Nocardia macrotermitis sp. nov. and Nocardia aurantia sp. nov., isolated from the gut of fungus growing-termite Macrotermes natalensis.</title>
        <authorList>
            <person name="Benndorf R."/>
            <person name="Schwitalla J."/>
            <person name="Martin K."/>
            <person name="De Beer W."/>
            <person name="Kaster A.-K."/>
            <person name="Vollmers J."/>
            <person name="Poulsen M."/>
            <person name="Beemelmanns C."/>
        </authorList>
    </citation>
    <scope>NUCLEOTIDE SEQUENCE [LARGE SCALE GENOMIC DNA]</scope>
    <source>
        <strain evidence="2 3">RB20</strain>
    </source>
</reference>
<proteinExistence type="predicted"/>
<evidence type="ECO:0000256" key="1">
    <source>
        <dbReference type="SAM" id="MobiDB-lite"/>
    </source>
</evidence>
<evidence type="ECO:0000313" key="3">
    <source>
        <dbReference type="Proteomes" id="UP000438448"/>
    </source>
</evidence>
<dbReference type="EMBL" id="WEGK01000023">
    <property type="protein sequence ID" value="MQY23826.1"/>
    <property type="molecule type" value="Genomic_DNA"/>
</dbReference>
<feature type="region of interest" description="Disordered" evidence="1">
    <location>
        <begin position="299"/>
        <end position="333"/>
    </location>
</feature>
<dbReference type="AlphaFoldDB" id="A0A7K0DDF1"/>
<accession>A0A7K0DDF1</accession>
<dbReference type="Proteomes" id="UP000438448">
    <property type="component" value="Unassembled WGS sequence"/>
</dbReference>
<keyword evidence="3" id="KW-1185">Reference proteome</keyword>
<feature type="region of interest" description="Disordered" evidence="1">
    <location>
        <begin position="165"/>
        <end position="185"/>
    </location>
</feature>